<dbReference type="PANTHER" id="PTHR13318:SF95">
    <property type="entry name" value="F-BOX PROTEIN YLR352W"/>
    <property type="match status" value="1"/>
</dbReference>
<feature type="domain" description="F-box/LRR-repeat protein 15-like leucin rich repeat" evidence="2">
    <location>
        <begin position="206"/>
        <end position="360"/>
    </location>
</feature>
<gene>
    <name evidence="3" type="ORF">AB1Y20_009619</name>
</gene>
<comment type="caution">
    <text evidence="3">The sequence shown here is derived from an EMBL/GenBank/DDBJ whole genome shotgun (WGS) entry which is preliminary data.</text>
</comment>
<feature type="region of interest" description="Disordered" evidence="1">
    <location>
        <begin position="1"/>
        <end position="23"/>
    </location>
</feature>
<dbReference type="InterPro" id="IPR032675">
    <property type="entry name" value="LRR_dom_sf"/>
</dbReference>
<dbReference type="InterPro" id="IPR006553">
    <property type="entry name" value="Leu-rich_rpt_Cys-con_subtyp"/>
</dbReference>
<name>A0AB34K4G4_PRYPA</name>
<sequence length="384" mass="40622">MPREATDAPHADGGEAAAHIPATGTIAAQMGRASLDEPRCAPPEDPPADEPKLLCALLAGVHRHLSARDLAALAATCTAAAAAAAGPEFWSTLDLTPLGSVPAFLGSSLAHTRRFAAVTSLTVQFCPELLDEHLEAMPPWPLRSLSLDACHSLTDAGVKAALRKCGRTLCSLSLYWNNNLTKASALAVALHCPELRTLSFSGCGLVSSEGILAIASRRARLQSINLTRLPKVDDLALSALAQANVELHEVRLYAASQYTDTPIIALAKHCPQLQVLDCTGLCHLTDASISLLGEGCPQLRRLTLSWCKQISDKAVCAVAKGCKLELLSVHGNLNVTGASRAALVSNCAFTLQSLDVRGCTNFPLSTPKELLADFPHLRTFIIHT</sequence>
<organism evidence="3 4">
    <name type="scientific">Prymnesium parvum</name>
    <name type="common">Toxic golden alga</name>
    <dbReference type="NCBI Taxonomy" id="97485"/>
    <lineage>
        <taxon>Eukaryota</taxon>
        <taxon>Haptista</taxon>
        <taxon>Haptophyta</taxon>
        <taxon>Prymnesiophyceae</taxon>
        <taxon>Prymnesiales</taxon>
        <taxon>Prymnesiaceae</taxon>
        <taxon>Prymnesium</taxon>
    </lineage>
</organism>
<protein>
    <recommendedName>
        <fullName evidence="2">F-box/LRR-repeat protein 15-like leucin rich repeat domain-containing protein</fullName>
    </recommendedName>
</protein>
<keyword evidence="4" id="KW-1185">Reference proteome</keyword>
<evidence type="ECO:0000313" key="3">
    <source>
        <dbReference type="EMBL" id="KAL1528262.1"/>
    </source>
</evidence>
<evidence type="ECO:0000256" key="1">
    <source>
        <dbReference type="SAM" id="MobiDB-lite"/>
    </source>
</evidence>
<dbReference type="SMART" id="SM00367">
    <property type="entry name" value="LRR_CC"/>
    <property type="match status" value="5"/>
</dbReference>
<accession>A0AB34K4G4</accession>
<dbReference type="EMBL" id="JBGBPQ010000002">
    <property type="protein sequence ID" value="KAL1528262.1"/>
    <property type="molecule type" value="Genomic_DNA"/>
</dbReference>
<dbReference type="GO" id="GO:0031146">
    <property type="term" value="P:SCF-dependent proteasomal ubiquitin-dependent protein catabolic process"/>
    <property type="evidence" value="ECO:0007669"/>
    <property type="project" value="TreeGrafter"/>
</dbReference>
<dbReference type="SUPFAM" id="SSF52047">
    <property type="entry name" value="RNI-like"/>
    <property type="match status" value="1"/>
</dbReference>
<dbReference type="PANTHER" id="PTHR13318">
    <property type="entry name" value="PARTNER OF PAIRED, ISOFORM B-RELATED"/>
    <property type="match status" value="1"/>
</dbReference>
<dbReference type="AlphaFoldDB" id="A0AB34K4G4"/>
<evidence type="ECO:0000259" key="2">
    <source>
        <dbReference type="Pfam" id="PF25372"/>
    </source>
</evidence>
<proteinExistence type="predicted"/>
<dbReference type="GO" id="GO:0019005">
    <property type="term" value="C:SCF ubiquitin ligase complex"/>
    <property type="evidence" value="ECO:0007669"/>
    <property type="project" value="TreeGrafter"/>
</dbReference>
<dbReference type="Pfam" id="PF25372">
    <property type="entry name" value="DUF7885"/>
    <property type="match status" value="1"/>
</dbReference>
<dbReference type="Proteomes" id="UP001515480">
    <property type="component" value="Unassembled WGS sequence"/>
</dbReference>
<evidence type="ECO:0000313" key="4">
    <source>
        <dbReference type="Proteomes" id="UP001515480"/>
    </source>
</evidence>
<reference evidence="3 4" key="1">
    <citation type="journal article" date="2024" name="Science">
        <title>Giant polyketide synthase enzymes in the biosynthesis of giant marine polyether toxins.</title>
        <authorList>
            <person name="Fallon T.R."/>
            <person name="Shende V.V."/>
            <person name="Wierzbicki I.H."/>
            <person name="Pendleton A.L."/>
            <person name="Watervoot N.F."/>
            <person name="Auber R.P."/>
            <person name="Gonzalez D.J."/>
            <person name="Wisecaver J.H."/>
            <person name="Moore B.S."/>
        </authorList>
    </citation>
    <scope>NUCLEOTIDE SEQUENCE [LARGE SCALE GENOMIC DNA]</scope>
    <source>
        <strain evidence="3 4">12B1</strain>
    </source>
</reference>
<dbReference type="Gene3D" id="3.80.10.10">
    <property type="entry name" value="Ribonuclease Inhibitor"/>
    <property type="match status" value="1"/>
</dbReference>
<dbReference type="InterPro" id="IPR057207">
    <property type="entry name" value="FBXL15_LRR"/>
</dbReference>
<feature type="compositionally biased region" description="Basic and acidic residues" evidence="1">
    <location>
        <begin position="1"/>
        <end position="13"/>
    </location>
</feature>